<evidence type="ECO:0000256" key="1">
    <source>
        <dbReference type="SAM" id="Phobius"/>
    </source>
</evidence>
<dbReference type="GeneID" id="37877586"/>
<dbReference type="RefSeq" id="WP_119816518.1">
    <property type="nucleotide sequence ID" value="NZ_CP025066.1"/>
</dbReference>
<dbReference type="KEGG" id="hdf:AArcSl_1238"/>
<name>A0A343TIE8_9EURY</name>
<keyword evidence="1" id="KW-1133">Transmembrane helix</keyword>
<dbReference type="InterPro" id="IPR058440">
    <property type="entry name" value="DUF8127"/>
</dbReference>
<dbReference type="OrthoDB" id="238674at2157"/>
<proteinExistence type="predicted"/>
<reference evidence="3" key="1">
    <citation type="submission" date="2017-11" db="EMBL/GenBank/DDBJ databases">
        <title>Phenotypic and genomic properties of facultatively anaerobic sulfur-reducing natronoarchaea from hypersaline soda lakes.</title>
        <authorList>
            <person name="Sorokin D.Y."/>
            <person name="Kublanov I.V."/>
            <person name="Roman P."/>
            <person name="Sinninghe Damste J.S."/>
            <person name="Golyshin P.N."/>
            <person name="Rojo D."/>
            <person name="Ciordia S."/>
            <person name="Mena M.D.C."/>
            <person name="Ferrer M."/>
            <person name="Messina E."/>
            <person name="Smedile F."/>
            <person name="La Spada G."/>
            <person name="La Cono V."/>
            <person name="Yakimov M.M."/>
        </authorList>
    </citation>
    <scope>NUCLEOTIDE SEQUENCE [LARGE SCALE GENOMIC DNA]</scope>
    <source>
        <strain evidence="3">AArc-Sl</strain>
    </source>
</reference>
<keyword evidence="1" id="KW-0812">Transmembrane</keyword>
<sequence>MVPDEPTRTGLLLVALGLATLGAGLAVGGMPADTVFQYTAAEISGEDGELHAEPVPPERSGNLHQLPVDGRIVCLPSVTRECYLELNALEEGETPGYPLRSAHDYLYADGQFYELTHDRDDQTMGHEPVATEEALSRLAVPESELDGATRAAIDDGTVRTVRELPAADILVVTDDGDYYTVYRSGSKQYGDTGSFCSSAGDGFCDRADRTRYRPVTMLIFGAVFGMVGIVTGGRRILEGLRE</sequence>
<feature type="transmembrane region" description="Helical" evidence="1">
    <location>
        <begin position="215"/>
        <end position="237"/>
    </location>
</feature>
<dbReference type="AlphaFoldDB" id="A0A343TIE8"/>
<accession>A0A343TIE8</accession>
<evidence type="ECO:0000313" key="2">
    <source>
        <dbReference type="EMBL" id="AUX08870.1"/>
    </source>
</evidence>
<keyword evidence="3" id="KW-1185">Reference proteome</keyword>
<dbReference type="Proteomes" id="UP000263012">
    <property type="component" value="Chromosome"/>
</dbReference>
<evidence type="ECO:0000313" key="3">
    <source>
        <dbReference type="Proteomes" id="UP000263012"/>
    </source>
</evidence>
<gene>
    <name evidence="2" type="ORF">AArcSl_1238</name>
</gene>
<organism evidence="2 3">
    <name type="scientific">Halalkaliarchaeum desulfuricum</name>
    <dbReference type="NCBI Taxonomy" id="2055893"/>
    <lineage>
        <taxon>Archaea</taxon>
        <taxon>Methanobacteriati</taxon>
        <taxon>Methanobacteriota</taxon>
        <taxon>Stenosarchaea group</taxon>
        <taxon>Halobacteria</taxon>
        <taxon>Halobacteriales</taxon>
        <taxon>Haloferacaceae</taxon>
        <taxon>Halalkaliarchaeum</taxon>
    </lineage>
</organism>
<keyword evidence="1" id="KW-0472">Membrane</keyword>
<protein>
    <submittedName>
        <fullName evidence="2">Uncharacterized protein</fullName>
    </submittedName>
</protein>
<dbReference type="Pfam" id="PF26448">
    <property type="entry name" value="DUF8127"/>
    <property type="match status" value="1"/>
</dbReference>
<dbReference type="EMBL" id="CP025066">
    <property type="protein sequence ID" value="AUX08870.1"/>
    <property type="molecule type" value="Genomic_DNA"/>
</dbReference>